<sequence length="153" mass="17030">MPNTGDWKAFERRVAAYLNTRRTPLSGAMSGHNTHSDTLHPDLYVECKWQGTKSAVLTLWDDTVAKAKREGKIPLLAMHRRGSRVEFGALPLPLAADLLKLFMALAPEKTSATTSMRCCKCNDPMSHAPHPMRGQGKDRMRVVRCGGHAFDRT</sequence>
<protein>
    <submittedName>
        <fullName evidence="1">Uncharacterized protein</fullName>
    </submittedName>
</protein>
<reference evidence="1" key="1">
    <citation type="journal article" date="2015" name="Nature">
        <title>Complex archaea that bridge the gap between prokaryotes and eukaryotes.</title>
        <authorList>
            <person name="Spang A."/>
            <person name="Saw J.H."/>
            <person name="Jorgensen S.L."/>
            <person name="Zaremba-Niedzwiedzka K."/>
            <person name="Martijn J."/>
            <person name="Lind A.E."/>
            <person name="van Eijk R."/>
            <person name="Schleper C."/>
            <person name="Guy L."/>
            <person name="Ettema T.J."/>
        </authorList>
    </citation>
    <scope>NUCLEOTIDE SEQUENCE</scope>
</reference>
<dbReference type="AlphaFoldDB" id="A0A0F9MHA7"/>
<comment type="caution">
    <text evidence="1">The sequence shown here is derived from an EMBL/GenBank/DDBJ whole genome shotgun (WGS) entry which is preliminary data.</text>
</comment>
<accession>A0A0F9MHA7</accession>
<organism evidence="1">
    <name type="scientific">marine sediment metagenome</name>
    <dbReference type="NCBI Taxonomy" id="412755"/>
    <lineage>
        <taxon>unclassified sequences</taxon>
        <taxon>metagenomes</taxon>
        <taxon>ecological metagenomes</taxon>
    </lineage>
</organism>
<proteinExistence type="predicted"/>
<dbReference type="EMBL" id="LAZR01004826">
    <property type="protein sequence ID" value="KKN05244.1"/>
    <property type="molecule type" value="Genomic_DNA"/>
</dbReference>
<evidence type="ECO:0000313" key="1">
    <source>
        <dbReference type="EMBL" id="KKN05244.1"/>
    </source>
</evidence>
<gene>
    <name evidence="1" type="ORF">LCGC14_1089370</name>
</gene>
<name>A0A0F9MHA7_9ZZZZ</name>